<dbReference type="Pfam" id="PF05871">
    <property type="entry name" value="ESCRT-II"/>
    <property type="match status" value="1"/>
</dbReference>
<reference evidence="4 5" key="1">
    <citation type="submission" date="2023-10" db="EMBL/GenBank/DDBJ databases">
        <title>Draft Genome Sequence of Candida saopaulonensis from a very Premature Infant with Sepsis.</title>
        <authorList>
            <person name="Ning Y."/>
            <person name="Dai R."/>
            <person name="Xiao M."/>
            <person name="Xu Y."/>
            <person name="Yan Q."/>
            <person name="Zhang L."/>
        </authorList>
    </citation>
    <scope>NUCLEOTIDE SEQUENCE [LARGE SCALE GENOMIC DNA]</scope>
    <source>
        <strain evidence="4 5">19XY460</strain>
    </source>
</reference>
<evidence type="ECO:0000313" key="5">
    <source>
        <dbReference type="Proteomes" id="UP001338582"/>
    </source>
</evidence>
<keyword evidence="5" id="KW-1185">Reference proteome</keyword>
<organism evidence="4 5">
    <name type="scientific">Australozyma saopauloensis</name>
    <dbReference type="NCBI Taxonomy" id="291208"/>
    <lineage>
        <taxon>Eukaryota</taxon>
        <taxon>Fungi</taxon>
        <taxon>Dikarya</taxon>
        <taxon>Ascomycota</taxon>
        <taxon>Saccharomycotina</taxon>
        <taxon>Pichiomycetes</taxon>
        <taxon>Metschnikowiaceae</taxon>
        <taxon>Australozyma</taxon>
    </lineage>
</organism>
<dbReference type="GO" id="GO:0042803">
    <property type="term" value="F:protein homodimerization activity"/>
    <property type="evidence" value="ECO:0007669"/>
    <property type="project" value="TreeGrafter"/>
</dbReference>
<dbReference type="Gene3D" id="1.10.10.10">
    <property type="entry name" value="Winged helix-like DNA-binding domain superfamily/Winged helix DNA-binding domain"/>
    <property type="match status" value="1"/>
</dbReference>
<dbReference type="PANTHER" id="PTHR13149">
    <property type="entry name" value="VACUOLAR PROTEIN SORTING-ASSOCIATED PROTEIN VPS25"/>
    <property type="match status" value="1"/>
</dbReference>
<dbReference type="AlphaFoldDB" id="A0AAX4HH21"/>
<keyword evidence="3" id="KW-0653">Protein transport</keyword>
<dbReference type="GO" id="GO:0005198">
    <property type="term" value="F:structural molecule activity"/>
    <property type="evidence" value="ECO:0007669"/>
    <property type="project" value="TreeGrafter"/>
</dbReference>
<dbReference type="SUPFAM" id="SSF46785">
    <property type="entry name" value="Winged helix' DNA-binding domain"/>
    <property type="match status" value="2"/>
</dbReference>
<evidence type="ECO:0000313" key="4">
    <source>
        <dbReference type="EMBL" id="WPK27711.1"/>
    </source>
</evidence>
<evidence type="ECO:0000256" key="2">
    <source>
        <dbReference type="ARBA" id="ARBA00022448"/>
    </source>
</evidence>
<keyword evidence="2" id="KW-0813">Transport</keyword>
<evidence type="ECO:0000256" key="3">
    <source>
        <dbReference type="ARBA" id="ARBA00022927"/>
    </source>
</evidence>
<dbReference type="PANTHER" id="PTHR13149:SF0">
    <property type="entry name" value="VACUOLAR PROTEIN-SORTING-ASSOCIATED PROTEIN 25"/>
    <property type="match status" value="1"/>
</dbReference>
<proteinExistence type="inferred from homology"/>
<protein>
    <recommendedName>
        <fullName evidence="6">Vacuolar protein-sorting-associated protein 25</fullName>
    </recommendedName>
</protein>
<dbReference type="GO" id="GO:0000814">
    <property type="term" value="C:ESCRT II complex"/>
    <property type="evidence" value="ECO:0007669"/>
    <property type="project" value="InterPro"/>
</dbReference>
<gene>
    <name evidence="4" type="ORF">PUMCH_005108</name>
</gene>
<accession>A0AAX4HH21</accession>
<dbReference type="EMBL" id="CP138900">
    <property type="protein sequence ID" value="WPK27711.1"/>
    <property type="molecule type" value="Genomic_DNA"/>
</dbReference>
<dbReference type="InterPro" id="IPR036388">
    <property type="entry name" value="WH-like_DNA-bd_sf"/>
</dbReference>
<comment type="similarity">
    <text evidence="1">Belongs to the VPS25 family.</text>
</comment>
<dbReference type="RefSeq" id="XP_062880088.1">
    <property type="nucleotide sequence ID" value="XM_063024018.1"/>
</dbReference>
<evidence type="ECO:0008006" key="6">
    <source>
        <dbReference type="Google" id="ProtNLM"/>
    </source>
</evidence>
<dbReference type="InterPro" id="IPR014041">
    <property type="entry name" value="ESCRT-II_cplx_Vps25-sub_N"/>
</dbReference>
<dbReference type="GO" id="GO:0043328">
    <property type="term" value="P:protein transport to vacuole involved in ubiquitin-dependent protein catabolic process via the multivesicular body sorting pathway"/>
    <property type="evidence" value="ECO:0007669"/>
    <property type="project" value="TreeGrafter"/>
</dbReference>
<sequence>MFAFPKIHSFPPFYTQQQNSTVRENQLNEWGQLILAYCQHHRILTILPSGTAMATQEEAEIPPLFENKLIERSAAPEFRRSILNHLIHKLDRAQYVDPKQQDAGILIFWRTADEWARMLYEQIEKTGQTNSVLTVYELTQLDELAAGAEFRNMDYNMLARIVEVLVRQGKAQVLRSDDGLGRIEGVKML</sequence>
<dbReference type="KEGG" id="asau:88176167"/>
<evidence type="ECO:0000256" key="1">
    <source>
        <dbReference type="ARBA" id="ARBA00009674"/>
    </source>
</evidence>
<name>A0AAX4HH21_9ASCO</name>
<dbReference type="Proteomes" id="UP001338582">
    <property type="component" value="Chromosome 7"/>
</dbReference>
<dbReference type="InterPro" id="IPR008570">
    <property type="entry name" value="ESCRT-II_cplx_Vps25-sub"/>
</dbReference>
<dbReference type="GeneID" id="88176167"/>
<dbReference type="Gene3D" id="1.10.10.570">
    <property type="entry name" value="Winged helix' DNA-binding domain. Chain C. Domain 1"/>
    <property type="match status" value="1"/>
</dbReference>
<dbReference type="InterPro" id="IPR036390">
    <property type="entry name" value="WH_DNA-bd_sf"/>
</dbReference>